<dbReference type="GO" id="GO:0043565">
    <property type="term" value="F:sequence-specific DNA binding"/>
    <property type="evidence" value="ECO:0007669"/>
    <property type="project" value="InterPro"/>
</dbReference>
<keyword evidence="4" id="KW-0805">Transcription regulation</keyword>
<evidence type="ECO:0000256" key="5">
    <source>
        <dbReference type="ARBA" id="ARBA00023125"/>
    </source>
</evidence>
<dbReference type="InterPro" id="IPR002078">
    <property type="entry name" value="Sigma_54_int"/>
</dbReference>
<keyword evidence="3" id="KW-0067">ATP-binding</keyword>
<evidence type="ECO:0000259" key="9">
    <source>
        <dbReference type="PROSITE" id="PS50045"/>
    </source>
</evidence>
<dbReference type="Pfam" id="PF00158">
    <property type="entry name" value="Sigma54_activat"/>
    <property type="match status" value="1"/>
</dbReference>
<evidence type="ECO:0000256" key="4">
    <source>
        <dbReference type="ARBA" id="ARBA00023015"/>
    </source>
</evidence>
<dbReference type="PROSITE" id="PS00676">
    <property type="entry name" value="SIGMA54_INTERACT_2"/>
    <property type="match status" value="1"/>
</dbReference>
<keyword evidence="6" id="KW-0804">Transcription</keyword>
<evidence type="ECO:0000259" key="10">
    <source>
        <dbReference type="PROSITE" id="PS50110"/>
    </source>
</evidence>
<dbReference type="CDD" id="cd00009">
    <property type="entry name" value="AAA"/>
    <property type="match status" value="1"/>
</dbReference>
<dbReference type="GO" id="GO:0006355">
    <property type="term" value="P:regulation of DNA-templated transcription"/>
    <property type="evidence" value="ECO:0007669"/>
    <property type="project" value="InterPro"/>
</dbReference>
<dbReference type="InterPro" id="IPR009057">
    <property type="entry name" value="Homeodomain-like_sf"/>
</dbReference>
<keyword evidence="8" id="KW-0597">Phosphoprotein</keyword>
<dbReference type="SUPFAM" id="SSF46689">
    <property type="entry name" value="Homeodomain-like"/>
    <property type="match status" value="1"/>
</dbReference>
<feature type="domain" description="Response regulatory" evidence="10">
    <location>
        <begin position="4"/>
        <end position="118"/>
    </location>
</feature>
<dbReference type="Pfam" id="PF25601">
    <property type="entry name" value="AAA_lid_14"/>
    <property type="match status" value="1"/>
</dbReference>
<name>A0A923EBH5_CLOTT</name>
<dbReference type="Pfam" id="PF02954">
    <property type="entry name" value="HTH_8"/>
    <property type="match status" value="1"/>
</dbReference>
<evidence type="ECO:0000256" key="7">
    <source>
        <dbReference type="ARBA" id="ARBA00024867"/>
    </source>
</evidence>
<dbReference type="SMART" id="SM00382">
    <property type="entry name" value="AAA"/>
    <property type="match status" value="1"/>
</dbReference>
<dbReference type="AlphaFoldDB" id="A0A923EBH5"/>
<protein>
    <recommendedName>
        <fullName evidence="1">Stage 0 sporulation protein A homolog</fullName>
    </recommendedName>
</protein>
<dbReference type="Gene3D" id="3.40.50.300">
    <property type="entry name" value="P-loop containing nucleotide triphosphate hydrolases"/>
    <property type="match status" value="1"/>
</dbReference>
<evidence type="ECO:0000256" key="3">
    <source>
        <dbReference type="ARBA" id="ARBA00022840"/>
    </source>
</evidence>
<accession>A0A923EBH5</accession>
<keyword evidence="2" id="KW-0547">Nucleotide-binding</keyword>
<sequence length="464" mass="53198">MNTKVLVIDDEEIMRLTLGEGLSDFGYEVATASTGLEAIQKLKHFEPDVILLDMRLRSENGLDIARKIKEMDEYVEIIIMTAYGDIKTAIEAIRIGAIDYIKKPLDIEEIQVTISKAIASQSMKKKLKLYEEMESRDDNTFISKDAAMEDTIRKMKVLAENDSVTALIRGETGTGKEVVANFIHKNSNRKDSLMLSINCAAIPKQLLESELFGFEKNAFSGANSRKKGLLELANGGTVFLDELGEMPLDVQSKILRFLETRKFNRIGGLEEIEVDIRVIAATNKNLEEAIAKKEFREDLYYRLNVVPIFIPPLRERKMDIVELSKYFLNIFNTKFKKNFKRFTNEAMDRMICYQWPGNIRELKNIIERIVILNNTSSIDVEQLPSEVREQANEKKNVEIVEERQEDIEYGFSLEEKVADLEKYYILAALNKSKGNFSAASKLLGISRHALNRRMEKYFNNINEI</sequence>
<dbReference type="PANTHER" id="PTHR32071:SF119">
    <property type="entry name" value="SIGMA L-DEPENDENT TRANSCRIPTIONAL REGULATOR YPLP-RELATED"/>
    <property type="match status" value="1"/>
</dbReference>
<organism evidence="11 12">
    <name type="scientific">Clostridium tetanomorphum</name>
    <dbReference type="NCBI Taxonomy" id="1553"/>
    <lineage>
        <taxon>Bacteria</taxon>
        <taxon>Bacillati</taxon>
        <taxon>Bacillota</taxon>
        <taxon>Clostridia</taxon>
        <taxon>Eubacteriales</taxon>
        <taxon>Clostridiaceae</taxon>
        <taxon>Clostridium</taxon>
    </lineage>
</organism>
<dbReference type="InterPro" id="IPR001789">
    <property type="entry name" value="Sig_transdc_resp-reg_receiver"/>
</dbReference>
<dbReference type="GO" id="GO:0005524">
    <property type="term" value="F:ATP binding"/>
    <property type="evidence" value="ECO:0007669"/>
    <property type="project" value="UniProtKB-KW"/>
</dbReference>
<keyword evidence="5" id="KW-0238">DNA-binding</keyword>
<dbReference type="SUPFAM" id="SSF52172">
    <property type="entry name" value="CheY-like"/>
    <property type="match status" value="1"/>
</dbReference>
<dbReference type="InterPro" id="IPR003593">
    <property type="entry name" value="AAA+_ATPase"/>
</dbReference>
<dbReference type="Proteomes" id="UP000563151">
    <property type="component" value="Unassembled WGS sequence"/>
</dbReference>
<dbReference type="GO" id="GO:0000160">
    <property type="term" value="P:phosphorelay signal transduction system"/>
    <property type="evidence" value="ECO:0007669"/>
    <property type="project" value="InterPro"/>
</dbReference>
<comment type="function">
    <text evidence="7">May play the central regulatory role in sporulation. It may be an element of the effector pathway responsible for the activation of sporulation genes in response to nutritional stress. Spo0A may act in concert with spo0H (a sigma factor) to control the expression of some genes that are critical to the sporulation process.</text>
</comment>
<dbReference type="Gene3D" id="1.10.10.60">
    <property type="entry name" value="Homeodomain-like"/>
    <property type="match status" value="1"/>
</dbReference>
<feature type="domain" description="Sigma-54 factor interaction" evidence="9">
    <location>
        <begin position="141"/>
        <end position="371"/>
    </location>
</feature>
<dbReference type="InterPro" id="IPR027417">
    <property type="entry name" value="P-loop_NTPase"/>
</dbReference>
<dbReference type="InterPro" id="IPR058031">
    <property type="entry name" value="AAA_lid_NorR"/>
</dbReference>
<gene>
    <name evidence="11" type="ORF">HGG79_13025</name>
</gene>
<evidence type="ECO:0000256" key="8">
    <source>
        <dbReference type="PROSITE-ProRule" id="PRU00169"/>
    </source>
</evidence>
<dbReference type="PROSITE" id="PS00688">
    <property type="entry name" value="SIGMA54_INTERACT_3"/>
    <property type="match status" value="1"/>
</dbReference>
<dbReference type="Gene3D" id="1.10.8.60">
    <property type="match status" value="1"/>
</dbReference>
<dbReference type="InterPro" id="IPR011006">
    <property type="entry name" value="CheY-like_superfamily"/>
</dbReference>
<dbReference type="SMART" id="SM00448">
    <property type="entry name" value="REC"/>
    <property type="match status" value="1"/>
</dbReference>
<dbReference type="Pfam" id="PF00072">
    <property type="entry name" value="Response_reg"/>
    <property type="match status" value="1"/>
</dbReference>
<dbReference type="SUPFAM" id="SSF52540">
    <property type="entry name" value="P-loop containing nucleoside triphosphate hydrolases"/>
    <property type="match status" value="1"/>
</dbReference>
<dbReference type="InterPro" id="IPR002197">
    <property type="entry name" value="HTH_Fis"/>
</dbReference>
<dbReference type="RefSeq" id="WP_111947521.1">
    <property type="nucleotide sequence ID" value="NZ_JAAZWO010000016.1"/>
</dbReference>
<feature type="modified residue" description="4-aspartylphosphate" evidence="8">
    <location>
        <position position="53"/>
    </location>
</feature>
<evidence type="ECO:0000313" key="12">
    <source>
        <dbReference type="Proteomes" id="UP000563151"/>
    </source>
</evidence>
<dbReference type="InterPro" id="IPR025944">
    <property type="entry name" value="Sigma_54_int_dom_CS"/>
</dbReference>
<dbReference type="EMBL" id="JAAZWO010000016">
    <property type="protein sequence ID" value="MBC2398689.1"/>
    <property type="molecule type" value="Genomic_DNA"/>
</dbReference>
<comment type="caution">
    <text evidence="11">The sequence shown here is derived from an EMBL/GenBank/DDBJ whole genome shotgun (WGS) entry which is preliminary data.</text>
</comment>
<evidence type="ECO:0000256" key="6">
    <source>
        <dbReference type="ARBA" id="ARBA00023163"/>
    </source>
</evidence>
<evidence type="ECO:0000313" key="11">
    <source>
        <dbReference type="EMBL" id="MBC2398689.1"/>
    </source>
</evidence>
<evidence type="ECO:0000256" key="1">
    <source>
        <dbReference type="ARBA" id="ARBA00018672"/>
    </source>
</evidence>
<dbReference type="FunFam" id="3.40.50.300:FF:000006">
    <property type="entry name" value="DNA-binding transcriptional regulator NtrC"/>
    <property type="match status" value="1"/>
</dbReference>
<evidence type="ECO:0000256" key="2">
    <source>
        <dbReference type="ARBA" id="ARBA00022741"/>
    </source>
</evidence>
<reference evidence="11 12" key="1">
    <citation type="submission" date="2020-04" db="EMBL/GenBank/DDBJ databases">
        <title>Genomic insights into acetone-butanol-ethanol (ABE) fermentation by sequencing solventogenic clostridia strains.</title>
        <authorList>
            <person name="Brown S."/>
        </authorList>
    </citation>
    <scope>NUCLEOTIDE SEQUENCE [LARGE SCALE GENOMIC DNA]</scope>
    <source>
        <strain evidence="11 12">DJ011</strain>
    </source>
</reference>
<dbReference type="PROSITE" id="PS50045">
    <property type="entry name" value="SIGMA54_INTERACT_4"/>
    <property type="match status" value="1"/>
</dbReference>
<dbReference type="InterPro" id="IPR025943">
    <property type="entry name" value="Sigma_54_int_dom_ATP-bd_2"/>
</dbReference>
<keyword evidence="12" id="KW-1185">Reference proteome</keyword>
<dbReference type="PRINTS" id="PR01590">
    <property type="entry name" value="HTHFIS"/>
</dbReference>
<dbReference type="PROSITE" id="PS50110">
    <property type="entry name" value="RESPONSE_REGULATORY"/>
    <property type="match status" value="1"/>
</dbReference>
<dbReference type="Gene3D" id="3.40.50.2300">
    <property type="match status" value="1"/>
</dbReference>
<proteinExistence type="predicted"/>
<dbReference type="PANTHER" id="PTHR32071">
    <property type="entry name" value="TRANSCRIPTIONAL REGULATORY PROTEIN"/>
    <property type="match status" value="1"/>
</dbReference>